<name>A0AAJ0FHX5_9PEZI</name>
<dbReference type="SUPFAM" id="SSF52540">
    <property type="entry name" value="P-loop containing nucleoside triphosphate hydrolases"/>
    <property type="match status" value="1"/>
</dbReference>
<sequence>MAGPEQNAHAKNSRRLFLVSIPRTASNLLVRVLDIKHQPNLFANDKSGYFFLEAFTTATYKGYYAKSIVEWTDDEKSEIRSLFQDCLDQMEECSAEARSKGKIMFTKEHAFWFVNPATMLDADGDHESRVQQDDFRLNFPDYGPTQTFSPNNKTVFPDEYLRTWQFAFLIRHPALAWPSMYRAMRKMAKDGFIDDRAATATLLTNMTWRWTRYLYDWCSAEHAKGCPAPLLLDARDVVHDRDVVMRFCDEAGLDRNALRFEWDDAEPGYPGAFSGREKAVADIMMSSLQSSRGVIKDKTPGRVDIDAEVETWKAEFGDEAAALLEKTVRAAMPDYEYLRERCVKA</sequence>
<evidence type="ECO:0000313" key="1">
    <source>
        <dbReference type="EMBL" id="KAK1761535.1"/>
    </source>
</evidence>
<dbReference type="PANTHER" id="PTHR48419">
    <property type="entry name" value="SULFOTRANSFERASE DOMAIN-CONTAINING PROTEIN"/>
    <property type="match status" value="1"/>
</dbReference>
<reference evidence="1" key="1">
    <citation type="submission" date="2023-06" db="EMBL/GenBank/DDBJ databases">
        <title>Genome-scale phylogeny and comparative genomics of the fungal order Sordariales.</title>
        <authorList>
            <consortium name="Lawrence Berkeley National Laboratory"/>
            <person name="Hensen N."/>
            <person name="Bonometti L."/>
            <person name="Westerberg I."/>
            <person name="Brannstrom I.O."/>
            <person name="Guillou S."/>
            <person name="Cros-Aarteil S."/>
            <person name="Calhoun S."/>
            <person name="Haridas S."/>
            <person name="Kuo A."/>
            <person name="Mondo S."/>
            <person name="Pangilinan J."/>
            <person name="Riley R."/>
            <person name="Labutti K."/>
            <person name="Andreopoulos B."/>
            <person name="Lipzen A."/>
            <person name="Chen C."/>
            <person name="Yanf M."/>
            <person name="Daum C."/>
            <person name="Ng V."/>
            <person name="Clum A."/>
            <person name="Steindorff A."/>
            <person name="Ohm R."/>
            <person name="Martin F."/>
            <person name="Silar P."/>
            <person name="Natvig D."/>
            <person name="Lalanne C."/>
            <person name="Gautier V."/>
            <person name="Ament-Velasquez S.L."/>
            <person name="Kruys A."/>
            <person name="Hutchinson M.I."/>
            <person name="Powell A.J."/>
            <person name="Barry K."/>
            <person name="Miller A.N."/>
            <person name="Grigoriev I.V."/>
            <person name="Debuchy R."/>
            <person name="Gladieux P."/>
            <person name="Thoren M.H."/>
            <person name="Johannesson H."/>
        </authorList>
    </citation>
    <scope>NUCLEOTIDE SEQUENCE</scope>
    <source>
        <strain evidence="1">PSN4</strain>
    </source>
</reference>
<dbReference type="Proteomes" id="UP001239445">
    <property type="component" value="Unassembled WGS sequence"/>
</dbReference>
<dbReference type="Gene3D" id="3.40.50.300">
    <property type="entry name" value="P-loop containing nucleotide triphosphate hydrolases"/>
    <property type="match status" value="1"/>
</dbReference>
<dbReference type="InterPro" id="IPR053226">
    <property type="entry name" value="Pyrrolopyrazine_biosynth_F"/>
</dbReference>
<dbReference type="InterPro" id="IPR027417">
    <property type="entry name" value="P-loop_NTPase"/>
</dbReference>
<dbReference type="PANTHER" id="PTHR48419:SF1">
    <property type="entry name" value="SULFOTRANSFERASE DOMAIN-CONTAINING PROTEIN"/>
    <property type="match status" value="1"/>
</dbReference>
<dbReference type="AlphaFoldDB" id="A0AAJ0FHX5"/>
<accession>A0AAJ0FHX5</accession>
<dbReference type="EMBL" id="MU839827">
    <property type="protein sequence ID" value="KAK1761535.1"/>
    <property type="molecule type" value="Genomic_DNA"/>
</dbReference>
<evidence type="ECO:0008006" key="3">
    <source>
        <dbReference type="Google" id="ProtNLM"/>
    </source>
</evidence>
<gene>
    <name evidence="1" type="ORF">QBC47DRAFT_30957</name>
</gene>
<keyword evidence="2" id="KW-1185">Reference proteome</keyword>
<proteinExistence type="predicted"/>
<comment type="caution">
    <text evidence="1">The sequence shown here is derived from an EMBL/GenBank/DDBJ whole genome shotgun (WGS) entry which is preliminary data.</text>
</comment>
<organism evidence="1 2">
    <name type="scientific">Echria macrotheca</name>
    <dbReference type="NCBI Taxonomy" id="438768"/>
    <lineage>
        <taxon>Eukaryota</taxon>
        <taxon>Fungi</taxon>
        <taxon>Dikarya</taxon>
        <taxon>Ascomycota</taxon>
        <taxon>Pezizomycotina</taxon>
        <taxon>Sordariomycetes</taxon>
        <taxon>Sordariomycetidae</taxon>
        <taxon>Sordariales</taxon>
        <taxon>Schizotheciaceae</taxon>
        <taxon>Echria</taxon>
    </lineage>
</organism>
<evidence type="ECO:0000313" key="2">
    <source>
        <dbReference type="Proteomes" id="UP001239445"/>
    </source>
</evidence>
<protein>
    <recommendedName>
        <fullName evidence="3">Sulfotransferase family protein</fullName>
    </recommendedName>
</protein>